<dbReference type="AlphaFoldDB" id="A0A1C7N0E9"/>
<reference evidence="1 2" key="1">
    <citation type="submission" date="2016-03" db="EMBL/GenBank/DDBJ databases">
        <title>Choanephora cucurbitarum.</title>
        <authorList>
            <person name="Min B."/>
            <person name="Park H."/>
            <person name="Park J.-H."/>
            <person name="Shin H.-D."/>
            <person name="Choi I.-G."/>
        </authorList>
    </citation>
    <scope>NUCLEOTIDE SEQUENCE [LARGE SCALE GENOMIC DNA]</scope>
    <source>
        <strain evidence="1 2">KUS-F28377</strain>
    </source>
</reference>
<sequence>MDRQILQVSASSSRPRVIRPVAPTNRVYEARMLNLESRLGAVEAFLPAAPVSRARRRVNHRSATISGYIRDAIDEAEVAGYVFDLNHSLLFKLAIIAEDDHTKYNFHVHEKVFELAGNRFKDGARMALDQRLDHTVVVAIDERIRNVFDNLVKAHKLNMLSMDERHAKKTLRKLQKMRSAKCAMRQKWFDTAPEHWSTGYGTKDECEALFQVQY</sequence>
<evidence type="ECO:0000313" key="1">
    <source>
        <dbReference type="EMBL" id="OBZ80824.1"/>
    </source>
</evidence>
<keyword evidence="2" id="KW-1185">Reference proteome</keyword>
<accession>A0A1C7N0E9</accession>
<name>A0A1C7N0E9_9FUNG</name>
<organism evidence="1 2">
    <name type="scientific">Choanephora cucurbitarum</name>
    <dbReference type="NCBI Taxonomy" id="101091"/>
    <lineage>
        <taxon>Eukaryota</taxon>
        <taxon>Fungi</taxon>
        <taxon>Fungi incertae sedis</taxon>
        <taxon>Mucoromycota</taxon>
        <taxon>Mucoromycotina</taxon>
        <taxon>Mucoromycetes</taxon>
        <taxon>Mucorales</taxon>
        <taxon>Mucorineae</taxon>
        <taxon>Choanephoraceae</taxon>
        <taxon>Choanephoroideae</taxon>
        <taxon>Choanephora</taxon>
    </lineage>
</organism>
<proteinExistence type="predicted"/>
<dbReference type="InParanoid" id="A0A1C7N0E9"/>
<dbReference type="Proteomes" id="UP000093000">
    <property type="component" value="Unassembled WGS sequence"/>
</dbReference>
<protein>
    <submittedName>
        <fullName evidence="1">Uncharacterized protein</fullName>
    </submittedName>
</protein>
<dbReference type="EMBL" id="LUGH01001701">
    <property type="protein sequence ID" value="OBZ80824.1"/>
    <property type="molecule type" value="Genomic_DNA"/>
</dbReference>
<evidence type="ECO:0000313" key="2">
    <source>
        <dbReference type="Proteomes" id="UP000093000"/>
    </source>
</evidence>
<feature type="non-terminal residue" evidence="1">
    <location>
        <position position="214"/>
    </location>
</feature>
<gene>
    <name evidence="1" type="ORF">A0J61_11128</name>
</gene>
<comment type="caution">
    <text evidence="1">The sequence shown here is derived from an EMBL/GenBank/DDBJ whole genome shotgun (WGS) entry which is preliminary data.</text>
</comment>